<dbReference type="PANTHER" id="PTHR24321">
    <property type="entry name" value="DEHYDROGENASES, SHORT CHAIN"/>
    <property type="match status" value="1"/>
</dbReference>
<dbReference type="RefSeq" id="XP_066081479.1">
    <property type="nucleotide sequence ID" value="XM_066225382.1"/>
</dbReference>
<dbReference type="GeneID" id="91100368"/>
<dbReference type="Gene3D" id="3.40.50.720">
    <property type="entry name" value="NAD(P)-binding Rossmann-like Domain"/>
    <property type="match status" value="1"/>
</dbReference>
<dbReference type="PANTHER" id="PTHR24321:SF8">
    <property type="entry name" value="ESTRADIOL 17-BETA-DEHYDROGENASE 8-RELATED"/>
    <property type="match status" value="1"/>
</dbReference>
<dbReference type="AlphaFoldDB" id="A0AAX4KAV2"/>
<evidence type="ECO:0000313" key="4">
    <source>
        <dbReference type="Proteomes" id="UP001358614"/>
    </source>
</evidence>
<dbReference type="Pfam" id="PF13561">
    <property type="entry name" value="adh_short_C2"/>
    <property type="match status" value="1"/>
</dbReference>
<accession>A0AAX4KAV2</accession>
<dbReference type="InterPro" id="IPR002347">
    <property type="entry name" value="SDR_fam"/>
</dbReference>
<dbReference type="GO" id="GO:0016491">
    <property type="term" value="F:oxidoreductase activity"/>
    <property type="evidence" value="ECO:0007669"/>
    <property type="project" value="UniProtKB-KW"/>
</dbReference>
<keyword evidence="4" id="KW-1185">Reference proteome</keyword>
<dbReference type="CDD" id="cd05233">
    <property type="entry name" value="SDR_c"/>
    <property type="match status" value="1"/>
</dbReference>
<dbReference type="FunFam" id="3.40.50.720:FF:000084">
    <property type="entry name" value="Short-chain dehydrogenase reductase"/>
    <property type="match status" value="1"/>
</dbReference>
<reference evidence="3 4" key="1">
    <citation type="submission" date="2024-01" db="EMBL/GenBank/DDBJ databases">
        <title>Comparative genomics of Cryptococcus and Kwoniella reveals pathogenesis evolution and contrasting modes of karyotype evolution via chromosome fusion or intercentromeric recombination.</title>
        <authorList>
            <person name="Coelho M.A."/>
            <person name="David-Palma M."/>
            <person name="Shea T."/>
            <person name="Bowers K."/>
            <person name="McGinley-Smith S."/>
            <person name="Mohammad A.W."/>
            <person name="Gnirke A."/>
            <person name="Yurkov A.M."/>
            <person name="Nowrousian M."/>
            <person name="Sun S."/>
            <person name="Cuomo C.A."/>
            <person name="Heitman J."/>
        </authorList>
    </citation>
    <scope>NUCLEOTIDE SEQUENCE [LARGE SCALE GENOMIC DNA]</scope>
    <source>
        <strain evidence="3 4">PYCC6329</strain>
    </source>
</reference>
<comment type="similarity">
    <text evidence="1">Belongs to the short-chain dehydrogenases/reductases (SDR) family.</text>
</comment>
<evidence type="ECO:0000256" key="1">
    <source>
        <dbReference type="ARBA" id="ARBA00006484"/>
    </source>
</evidence>
<name>A0AAX4KAV2_9TREE</name>
<organism evidence="3 4">
    <name type="scientific">Kwoniella europaea PYCC6329</name>
    <dbReference type="NCBI Taxonomy" id="1423913"/>
    <lineage>
        <taxon>Eukaryota</taxon>
        <taxon>Fungi</taxon>
        <taxon>Dikarya</taxon>
        <taxon>Basidiomycota</taxon>
        <taxon>Agaricomycotina</taxon>
        <taxon>Tremellomycetes</taxon>
        <taxon>Tremellales</taxon>
        <taxon>Cryptococcaceae</taxon>
        <taxon>Kwoniella</taxon>
    </lineage>
</organism>
<dbReference type="InterPro" id="IPR036291">
    <property type="entry name" value="NAD(P)-bd_dom_sf"/>
</dbReference>
<gene>
    <name evidence="3" type="ORF">V865_001564</name>
</gene>
<keyword evidence="2" id="KW-0560">Oxidoreductase</keyword>
<proteinExistence type="inferred from homology"/>
<evidence type="ECO:0000313" key="3">
    <source>
        <dbReference type="EMBL" id="WWD03512.1"/>
    </source>
</evidence>
<sequence>MKLPGFSRVSTIDPSIRSHVLQAVKEREEDKDIGKGRMQDAVGVITGVGPLKGIGTATATLFAKERARHLYLLDIQDEFLRHLKDWLTENYPKTKITIVVGDCTSASTIEKLLNQVINQESKLDFFFANAGLHHIKPSFPVAVEIDDKTKSLMELKGFLRPVDQVGEEEFAELIRINTMSAFLAIKYASQAMKHICPQKGKVLPGGSIVLTSSIAGSKANAGTLGYSASKVAINSLTQTSAYYLMGKGVRVNAIAPGLIETDMTKPLFTLAKEAGSLDQMGSLNPLQRQGLPIEVAHTALFLASDESSYINGQVIPVDGGLSAGLPYNRSDV</sequence>
<dbReference type="PRINTS" id="PR00081">
    <property type="entry name" value="GDHRDH"/>
</dbReference>
<evidence type="ECO:0008006" key="5">
    <source>
        <dbReference type="Google" id="ProtNLM"/>
    </source>
</evidence>
<protein>
    <recommendedName>
        <fullName evidence="5">2,4-dienoyl-CoA reductase</fullName>
    </recommendedName>
</protein>
<dbReference type="Proteomes" id="UP001358614">
    <property type="component" value="Chromosome 1"/>
</dbReference>
<evidence type="ECO:0000256" key="2">
    <source>
        <dbReference type="ARBA" id="ARBA00023002"/>
    </source>
</evidence>
<dbReference type="KEGG" id="ker:91100368"/>
<dbReference type="SUPFAM" id="SSF51735">
    <property type="entry name" value="NAD(P)-binding Rossmann-fold domains"/>
    <property type="match status" value="1"/>
</dbReference>
<dbReference type="EMBL" id="CP144089">
    <property type="protein sequence ID" value="WWD03512.1"/>
    <property type="molecule type" value="Genomic_DNA"/>
</dbReference>